<comment type="similarity">
    <text evidence="1">Belongs to the PPR family. P subfamily.</text>
</comment>
<dbReference type="AlphaFoldDB" id="A0A835HI86"/>
<keyword evidence="4" id="KW-1185">Reference proteome</keyword>
<dbReference type="InterPro" id="IPR002885">
    <property type="entry name" value="PPR_rpt"/>
</dbReference>
<dbReference type="Gene3D" id="1.25.40.10">
    <property type="entry name" value="Tetratricopeptide repeat domain"/>
    <property type="match status" value="2"/>
</dbReference>
<dbReference type="NCBIfam" id="TIGR00756">
    <property type="entry name" value="PPR"/>
    <property type="match status" value="1"/>
</dbReference>
<reference evidence="3 4" key="1">
    <citation type="submission" date="2020-10" db="EMBL/GenBank/DDBJ databases">
        <title>The Coptis chinensis genome and diversification of protoberbering-type alkaloids.</title>
        <authorList>
            <person name="Wang B."/>
            <person name="Shu S."/>
            <person name="Song C."/>
            <person name="Liu Y."/>
        </authorList>
    </citation>
    <scope>NUCLEOTIDE SEQUENCE [LARGE SCALE GENOMIC DNA]</scope>
    <source>
        <strain evidence="3">HL-2020</strain>
        <tissue evidence="3">Leaf</tissue>
    </source>
</reference>
<dbReference type="InterPro" id="IPR011990">
    <property type="entry name" value="TPR-like_helical_dom_sf"/>
</dbReference>
<dbReference type="EMBL" id="JADFTS010000007">
    <property type="protein sequence ID" value="KAF9598772.1"/>
    <property type="molecule type" value="Genomic_DNA"/>
</dbReference>
<sequence length="211" mass="23832">MVHHFTSELLYLGFPPCPSAYCGLIDALGKAKRYWPQNELFWELKKRTVALQALGYIFVMIKHFGKCGPLLGDAIDLFNEMRKLGCSRCVCLQFPYVGMVRGGMIDEAHSLLQTMEEEVLVGLGMFEEAVRLMKEMSSNGFDYDLITYSSILERDVKELHITDGPRRLMRVPGMRESLPRHAVLCSLTSESLPLARLMRVPGIKAASRGRS</sequence>
<accession>A0A835HI86</accession>
<dbReference type="PANTHER" id="PTHR47447">
    <property type="entry name" value="OS03G0856100 PROTEIN"/>
    <property type="match status" value="1"/>
</dbReference>
<protein>
    <recommendedName>
        <fullName evidence="5">Pentatricopeptide repeat-containing protein</fullName>
    </recommendedName>
</protein>
<comment type="caution">
    <text evidence="3">The sequence shown here is derived from an EMBL/GenBank/DDBJ whole genome shotgun (WGS) entry which is preliminary data.</text>
</comment>
<dbReference type="Proteomes" id="UP000631114">
    <property type="component" value="Unassembled WGS sequence"/>
</dbReference>
<evidence type="ECO:0000313" key="3">
    <source>
        <dbReference type="EMBL" id="KAF9598772.1"/>
    </source>
</evidence>
<dbReference type="OrthoDB" id="185373at2759"/>
<name>A0A835HI86_9MAGN</name>
<proteinExistence type="inferred from homology"/>
<dbReference type="PANTHER" id="PTHR47447:SF25">
    <property type="entry name" value="SAP DOMAIN-CONTAINING PROTEIN"/>
    <property type="match status" value="1"/>
</dbReference>
<dbReference type="Pfam" id="PF01535">
    <property type="entry name" value="PPR"/>
    <property type="match status" value="3"/>
</dbReference>
<keyword evidence="2" id="KW-0677">Repeat</keyword>
<evidence type="ECO:0000256" key="1">
    <source>
        <dbReference type="ARBA" id="ARBA00007626"/>
    </source>
</evidence>
<organism evidence="3 4">
    <name type="scientific">Coptis chinensis</name>
    <dbReference type="NCBI Taxonomy" id="261450"/>
    <lineage>
        <taxon>Eukaryota</taxon>
        <taxon>Viridiplantae</taxon>
        <taxon>Streptophyta</taxon>
        <taxon>Embryophyta</taxon>
        <taxon>Tracheophyta</taxon>
        <taxon>Spermatophyta</taxon>
        <taxon>Magnoliopsida</taxon>
        <taxon>Ranunculales</taxon>
        <taxon>Ranunculaceae</taxon>
        <taxon>Coptidoideae</taxon>
        <taxon>Coptis</taxon>
    </lineage>
</organism>
<evidence type="ECO:0000313" key="4">
    <source>
        <dbReference type="Proteomes" id="UP000631114"/>
    </source>
</evidence>
<gene>
    <name evidence="3" type="ORF">IFM89_031440</name>
</gene>
<evidence type="ECO:0008006" key="5">
    <source>
        <dbReference type="Google" id="ProtNLM"/>
    </source>
</evidence>
<evidence type="ECO:0000256" key="2">
    <source>
        <dbReference type="ARBA" id="ARBA00022737"/>
    </source>
</evidence>